<comment type="caution">
    <text evidence="7">The sequence shown here is derived from an EMBL/GenBank/DDBJ whole genome shotgun (WGS) entry which is preliminary data.</text>
</comment>
<evidence type="ECO:0000256" key="4">
    <source>
        <dbReference type="ARBA" id="ARBA00022984"/>
    </source>
</evidence>
<comment type="similarity">
    <text evidence="1">Belongs to the FemABX family.</text>
</comment>
<dbReference type="Gene3D" id="3.40.630.30">
    <property type="match status" value="2"/>
</dbReference>
<keyword evidence="2" id="KW-0808">Transferase</keyword>
<dbReference type="SUPFAM" id="SSF55729">
    <property type="entry name" value="Acyl-CoA N-acyltransferases (Nat)"/>
    <property type="match status" value="2"/>
</dbReference>
<gene>
    <name evidence="7" type="ORF">DC3_48350</name>
</gene>
<keyword evidence="3" id="KW-0133">Cell shape</keyword>
<keyword evidence="4" id="KW-0573">Peptidoglycan synthesis</keyword>
<dbReference type="InterPro" id="IPR050644">
    <property type="entry name" value="PG_Glycine_Bridge_Synth"/>
</dbReference>
<sequence length="354" mass="40406">MRLIEAPSRDHYDEVVATLPYTSPLQAWGFGEARKTLGQEAHRFLIQKQGKTVGAVQILRKPLVAGFSLLYVPRGPVFENPDDLLDLPKAIRSFARATDLSVKIEPPNPIPSTDPQEQEIPEQLGIWKRAKTEQPEHTIAVDLRLGEDELLKNLHQMARRNVKTAQKLGTVAGRDENFEDFWHIFESTNERAKLGQYPKSYYTTMLNAMQGRHSEAYIVLARHEGKALAGGFFVAVGKGTYYLYGGSIRDDRLTPEGEPYKDVKAPTAFYWNAMLDAKRRGYEFFDFWGIPARLSEDKHSFGVFKMKENFGGFKLWYPAYEIDLNPLAPVVRKMLQARKRRINIKMRGTAEDVL</sequence>
<dbReference type="EMBL" id="BJXB01000030">
    <property type="protein sequence ID" value="GEM49200.1"/>
    <property type="molecule type" value="Genomic_DNA"/>
</dbReference>
<dbReference type="GO" id="GO:0009252">
    <property type="term" value="P:peptidoglycan biosynthetic process"/>
    <property type="evidence" value="ECO:0007669"/>
    <property type="project" value="UniProtKB-KW"/>
</dbReference>
<keyword evidence="8" id="KW-1185">Reference proteome</keyword>
<dbReference type="PANTHER" id="PTHR36174">
    <property type="entry name" value="LIPID II:GLYCINE GLYCYLTRANSFERASE"/>
    <property type="match status" value="1"/>
</dbReference>
<evidence type="ECO:0000256" key="5">
    <source>
        <dbReference type="ARBA" id="ARBA00023315"/>
    </source>
</evidence>
<evidence type="ECO:0000256" key="1">
    <source>
        <dbReference type="ARBA" id="ARBA00009943"/>
    </source>
</evidence>
<evidence type="ECO:0000256" key="6">
    <source>
        <dbReference type="ARBA" id="ARBA00023316"/>
    </source>
</evidence>
<reference evidence="7 8" key="1">
    <citation type="submission" date="2019-07" db="EMBL/GenBank/DDBJ databases">
        <title>Whole genome shotgun sequence of Deinococcus cellulosilyticus NBRC 106333.</title>
        <authorList>
            <person name="Hosoyama A."/>
            <person name="Uohara A."/>
            <person name="Ohji S."/>
            <person name="Ichikawa N."/>
        </authorList>
    </citation>
    <scope>NUCLEOTIDE SEQUENCE [LARGE SCALE GENOMIC DNA]</scope>
    <source>
        <strain evidence="7 8">NBRC 106333</strain>
    </source>
</reference>
<dbReference type="GO" id="GO:0071555">
    <property type="term" value="P:cell wall organization"/>
    <property type="evidence" value="ECO:0007669"/>
    <property type="project" value="UniProtKB-KW"/>
</dbReference>
<dbReference type="GO" id="GO:0016755">
    <property type="term" value="F:aminoacyltransferase activity"/>
    <property type="evidence" value="ECO:0007669"/>
    <property type="project" value="InterPro"/>
</dbReference>
<dbReference type="PROSITE" id="PS51191">
    <property type="entry name" value="FEMABX"/>
    <property type="match status" value="1"/>
</dbReference>
<proteinExistence type="inferred from homology"/>
<dbReference type="GO" id="GO:0008360">
    <property type="term" value="P:regulation of cell shape"/>
    <property type="evidence" value="ECO:0007669"/>
    <property type="project" value="UniProtKB-KW"/>
</dbReference>
<evidence type="ECO:0000256" key="3">
    <source>
        <dbReference type="ARBA" id="ARBA00022960"/>
    </source>
</evidence>
<evidence type="ECO:0000313" key="8">
    <source>
        <dbReference type="Proteomes" id="UP000321306"/>
    </source>
</evidence>
<dbReference type="Proteomes" id="UP000321306">
    <property type="component" value="Unassembled WGS sequence"/>
</dbReference>
<keyword evidence="5" id="KW-0012">Acyltransferase</keyword>
<dbReference type="InterPro" id="IPR016181">
    <property type="entry name" value="Acyl_CoA_acyltransferase"/>
</dbReference>
<protein>
    <submittedName>
        <fullName evidence="7">Peptidoglycan bridge formation protein FemAB</fullName>
    </submittedName>
</protein>
<evidence type="ECO:0000256" key="2">
    <source>
        <dbReference type="ARBA" id="ARBA00022679"/>
    </source>
</evidence>
<accession>A0A511N8P9</accession>
<keyword evidence="6" id="KW-0961">Cell wall biogenesis/degradation</keyword>
<evidence type="ECO:0000313" key="7">
    <source>
        <dbReference type="EMBL" id="GEM49200.1"/>
    </source>
</evidence>
<dbReference type="Pfam" id="PF02388">
    <property type="entry name" value="FemAB"/>
    <property type="match status" value="3"/>
</dbReference>
<organism evidence="7 8">
    <name type="scientific">Deinococcus cellulosilyticus (strain DSM 18568 / NBRC 106333 / KACC 11606 / 5516J-15)</name>
    <dbReference type="NCBI Taxonomy" id="1223518"/>
    <lineage>
        <taxon>Bacteria</taxon>
        <taxon>Thermotogati</taxon>
        <taxon>Deinococcota</taxon>
        <taxon>Deinococci</taxon>
        <taxon>Deinococcales</taxon>
        <taxon>Deinococcaceae</taxon>
        <taxon>Deinococcus</taxon>
    </lineage>
</organism>
<dbReference type="PANTHER" id="PTHR36174:SF1">
    <property type="entry name" value="LIPID II:GLYCINE GLYCYLTRANSFERASE"/>
    <property type="match status" value="1"/>
</dbReference>
<name>A0A511N8P9_DEIC1</name>
<dbReference type="InterPro" id="IPR003447">
    <property type="entry name" value="FEMABX"/>
</dbReference>
<dbReference type="AlphaFoldDB" id="A0A511N8P9"/>